<comment type="function">
    <text evidence="12">SNARE involved in targeting and fusion of ER-derived transport vesicles with the Golgi complex as well as Golgi-derived retrograde transport vesicles with the ER.</text>
</comment>
<keyword evidence="8 17" id="KW-1133">Transmembrane helix</keyword>
<evidence type="ECO:0000256" key="13">
    <source>
        <dbReference type="ARBA" id="ARBA00024188"/>
    </source>
</evidence>
<keyword evidence="5 17" id="KW-0812">Transmembrane</keyword>
<feature type="region of interest" description="Disordered" evidence="16">
    <location>
        <begin position="312"/>
        <end position="343"/>
    </location>
</feature>
<dbReference type="GO" id="GO:0005789">
    <property type="term" value="C:endoplasmic reticulum membrane"/>
    <property type="evidence" value="ECO:0007669"/>
    <property type="project" value="UniProtKB-SubCell"/>
</dbReference>
<dbReference type="GO" id="GO:0005794">
    <property type="term" value="C:Golgi apparatus"/>
    <property type="evidence" value="ECO:0007669"/>
    <property type="project" value="UniProtKB-SubCell"/>
</dbReference>
<dbReference type="InterPro" id="IPR044565">
    <property type="entry name" value="Sec22"/>
</dbReference>
<dbReference type="InterPro" id="IPR015943">
    <property type="entry name" value="WD40/YVTN_repeat-like_dom_sf"/>
</dbReference>
<dbReference type="GO" id="GO:0006888">
    <property type="term" value="P:endoplasmic reticulum to Golgi vesicle-mediated transport"/>
    <property type="evidence" value="ECO:0007669"/>
    <property type="project" value="InterPro"/>
</dbReference>
<keyword evidence="9" id="KW-0333">Golgi apparatus</keyword>
<dbReference type="SMART" id="SM01270">
    <property type="entry name" value="Longin"/>
    <property type="match status" value="1"/>
</dbReference>
<dbReference type="Pfam" id="PF00957">
    <property type="entry name" value="Synaptobrevin"/>
    <property type="match status" value="1"/>
</dbReference>
<protein>
    <submittedName>
        <fullName evidence="20">EOG090X0HBC</fullName>
    </submittedName>
</protein>
<evidence type="ECO:0000256" key="3">
    <source>
        <dbReference type="ARBA" id="ARBA00008025"/>
    </source>
</evidence>
<accession>A0A4Y7MMX6</accession>
<proteinExistence type="evidence at transcript level"/>
<dbReference type="CDD" id="cd14824">
    <property type="entry name" value="Longin"/>
    <property type="match status" value="1"/>
</dbReference>
<dbReference type="GO" id="GO:0006890">
    <property type="term" value="P:retrograde vesicle-mediated transport, Golgi to endoplasmic reticulum"/>
    <property type="evidence" value="ECO:0007669"/>
    <property type="project" value="InterPro"/>
</dbReference>
<organism evidence="20">
    <name type="scientific">Daphnia magna</name>
    <dbReference type="NCBI Taxonomy" id="35525"/>
    <lineage>
        <taxon>Eukaryota</taxon>
        <taxon>Metazoa</taxon>
        <taxon>Ecdysozoa</taxon>
        <taxon>Arthropoda</taxon>
        <taxon>Crustacea</taxon>
        <taxon>Branchiopoda</taxon>
        <taxon>Diplostraca</taxon>
        <taxon>Cladocera</taxon>
        <taxon>Anomopoda</taxon>
        <taxon>Daphniidae</taxon>
        <taxon>Daphnia</taxon>
    </lineage>
</organism>
<dbReference type="GO" id="GO:0015031">
    <property type="term" value="P:protein transport"/>
    <property type="evidence" value="ECO:0007669"/>
    <property type="project" value="UniProtKB-KW"/>
</dbReference>
<keyword evidence="14" id="KW-0853">WD repeat</keyword>
<dbReference type="EMBL" id="LR012057">
    <property type="protein sequence ID" value="SVE81676.1"/>
    <property type="molecule type" value="mRNA"/>
</dbReference>
<evidence type="ECO:0000256" key="2">
    <source>
        <dbReference type="ARBA" id="ARBA00004223"/>
    </source>
</evidence>
<evidence type="ECO:0000256" key="5">
    <source>
        <dbReference type="ARBA" id="ARBA00022692"/>
    </source>
</evidence>
<dbReference type="InterPro" id="IPR036322">
    <property type="entry name" value="WD40_repeat_dom_sf"/>
</dbReference>
<dbReference type="OrthoDB" id="1719357at2759"/>
<evidence type="ECO:0000256" key="9">
    <source>
        <dbReference type="ARBA" id="ARBA00023034"/>
    </source>
</evidence>
<name>A0A4Y7MMX6_9CRUS</name>
<keyword evidence="4" id="KW-0813">Transport</keyword>
<dbReference type="CDD" id="cd15866">
    <property type="entry name" value="R-SNARE_SEC22"/>
    <property type="match status" value="1"/>
</dbReference>
<evidence type="ECO:0000256" key="16">
    <source>
        <dbReference type="SAM" id="MobiDB-lite"/>
    </source>
</evidence>
<keyword evidence="10 15" id="KW-0175">Coiled coil</keyword>
<gene>
    <name evidence="20" type="primary">EOG090X0HBC</name>
</gene>
<dbReference type="InterPro" id="IPR001680">
    <property type="entry name" value="WD40_rpt"/>
</dbReference>
<dbReference type="InterPro" id="IPR011012">
    <property type="entry name" value="Longin-like_dom_sf"/>
</dbReference>
<dbReference type="PROSITE" id="PS50294">
    <property type="entry name" value="WD_REPEATS_REGION"/>
    <property type="match status" value="1"/>
</dbReference>
<dbReference type="PANTHER" id="PTHR45837">
    <property type="entry name" value="VESICLE-TRAFFICKING PROTEIN SEC22B"/>
    <property type="match status" value="1"/>
</dbReference>
<dbReference type="FunFam" id="3.30.450.50:FF:000004">
    <property type="entry name" value="vesicle-trafficking protein SEC22b"/>
    <property type="match status" value="1"/>
</dbReference>
<dbReference type="Pfam" id="PF00400">
    <property type="entry name" value="WD40"/>
    <property type="match status" value="1"/>
</dbReference>
<dbReference type="PROSITE" id="PS50892">
    <property type="entry name" value="V_SNARE"/>
    <property type="match status" value="1"/>
</dbReference>
<feature type="compositionally biased region" description="Basic and acidic residues" evidence="16">
    <location>
        <begin position="329"/>
        <end position="338"/>
    </location>
</feature>
<evidence type="ECO:0000256" key="12">
    <source>
        <dbReference type="ARBA" id="ARBA00024173"/>
    </source>
</evidence>
<dbReference type="SUPFAM" id="SSF64356">
    <property type="entry name" value="SNARE-like"/>
    <property type="match status" value="1"/>
</dbReference>
<dbReference type="Pfam" id="PF13774">
    <property type="entry name" value="Longin"/>
    <property type="match status" value="1"/>
</dbReference>
<sequence>MLFMTWIARVGDGLPLAASIPEDEESGRGVLDYQNQAKMLFRKMNQQSPSKCTIETGQHFFHYLIHQDVCYLVLCEQSYSKKLAFSFLEDLAQEFSSLYGKKVQSVNRPYSFIEFDTYIQKARRSFMDSRTRRNLTAINTELQDVQRIMVRNIDDVLQRGSLLSDLDNKAQTLSLSSQRYKKDARNLNMQSTYAKIGAAAIVLLVFVLYFWVLASVICITSSSSTEFVLPMQSNMKRRERNCPAGNSGNENSSVELFDQTSSSVYVEPTNVSDTAFNPLAEIRQEVDAGTSDADDTVSEAYDGDRSIDTAAASGAAGANNTSNAALDSSRSDHGAMTEREEDPLELLTGAKSLVKRKGAKGINHFSYCDRATQTTVPPIRSHAIQTEAPPRVSFTALTNGWIIHDAYRQDLAAQQQKIQQQALINNAVEAVNKGGVPSTTSSSTVPIGSASDISVTVTTPSATPPVIFQPTGETALSPAGVSRLDATAHVIERMLNQNTYDDIAQDFKYWEDAADEYREPEGTLMPLWRFTPPATLLRMFEENGSMRNAVPSHITAICWNPHYKDLFAIGLGSPMRGKRTVPITQVANLMFKSLISTLSAFPFIFCVDDSIRSNLRLFSISMDGCLCLWLFVQGELYPTELTTLPFQGDNRLQDNNLGAMALTASCSCMAIHPNHTMVLVGTDQGQLWPVSNEGEVLNWGPVNAHQGPIYTVQWNPFHHQVFITCGTDWLVKIWDQRENSTAFACMSSNGKVLIYDLNICLHKPLCSQRITPQRRAQPTILSFAPFHPVILVGDDK</sequence>
<evidence type="ECO:0000256" key="14">
    <source>
        <dbReference type="PROSITE-ProRule" id="PRU00221"/>
    </source>
</evidence>
<evidence type="ECO:0000256" key="17">
    <source>
        <dbReference type="SAM" id="Phobius"/>
    </source>
</evidence>
<evidence type="ECO:0000256" key="15">
    <source>
        <dbReference type="PROSITE-ProRule" id="PRU00290"/>
    </source>
</evidence>
<evidence type="ECO:0000256" key="1">
    <source>
        <dbReference type="ARBA" id="ARBA00004163"/>
    </source>
</evidence>
<dbReference type="PROSITE" id="PS50859">
    <property type="entry name" value="LONGIN"/>
    <property type="match status" value="1"/>
</dbReference>
<evidence type="ECO:0000256" key="7">
    <source>
        <dbReference type="ARBA" id="ARBA00022927"/>
    </source>
</evidence>
<feature type="compositionally biased region" description="Low complexity" evidence="16">
    <location>
        <begin position="312"/>
        <end position="325"/>
    </location>
</feature>
<feature type="repeat" description="WD" evidence="14">
    <location>
        <begin position="702"/>
        <end position="744"/>
    </location>
</feature>
<reference evidence="20" key="1">
    <citation type="submission" date="2018-08" db="EMBL/GenBank/DDBJ databases">
        <authorList>
            <person name="Cornetti L."/>
        </authorList>
    </citation>
    <scope>NUCLEOTIDE SEQUENCE</scope>
    <source>
        <strain evidence="20">GB-EK1-32</strain>
    </source>
</reference>
<dbReference type="GO" id="GO:0005484">
    <property type="term" value="F:SNAP receptor activity"/>
    <property type="evidence" value="ECO:0007669"/>
    <property type="project" value="InterPro"/>
</dbReference>
<dbReference type="SUPFAM" id="SSF50978">
    <property type="entry name" value="WD40 repeat-like"/>
    <property type="match status" value="1"/>
</dbReference>
<evidence type="ECO:0000259" key="18">
    <source>
        <dbReference type="PROSITE" id="PS50859"/>
    </source>
</evidence>
<dbReference type="Gene3D" id="1.20.5.110">
    <property type="match status" value="1"/>
</dbReference>
<dbReference type="AlphaFoldDB" id="A0A4Y7MMX6"/>
<comment type="similarity">
    <text evidence="3">Belongs to the synaptobrevin family.</text>
</comment>
<dbReference type="PROSITE" id="PS50082">
    <property type="entry name" value="WD_REPEATS_2"/>
    <property type="match status" value="1"/>
</dbReference>
<evidence type="ECO:0000256" key="10">
    <source>
        <dbReference type="ARBA" id="ARBA00023054"/>
    </source>
</evidence>
<dbReference type="InterPro" id="IPR010908">
    <property type="entry name" value="Longin_dom"/>
</dbReference>
<dbReference type="SUPFAM" id="SSF58038">
    <property type="entry name" value="SNARE fusion complex"/>
    <property type="match status" value="1"/>
</dbReference>
<keyword evidence="11 17" id="KW-0472">Membrane</keyword>
<evidence type="ECO:0000256" key="6">
    <source>
        <dbReference type="ARBA" id="ARBA00022824"/>
    </source>
</evidence>
<keyword evidence="6" id="KW-0256">Endoplasmic reticulum</keyword>
<evidence type="ECO:0000259" key="19">
    <source>
        <dbReference type="PROSITE" id="PS50892"/>
    </source>
</evidence>
<dbReference type="Gene3D" id="2.130.10.10">
    <property type="entry name" value="YVTN repeat-like/Quinoprotein amine dehydrogenase"/>
    <property type="match status" value="1"/>
</dbReference>
<feature type="domain" description="V-SNARE coiled-coil homology" evidence="19">
    <location>
        <begin position="134"/>
        <end position="194"/>
    </location>
</feature>
<comment type="subcellular location">
    <subcellularLocation>
        <location evidence="1">Endoplasmic reticulum membrane</location>
        <topology evidence="1">Single-pass type IV membrane protein</topology>
    </subcellularLocation>
    <subcellularLocation>
        <location evidence="13">Golgi apparatus</location>
        <location evidence="13">cis-Golgi network membrane</location>
    </subcellularLocation>
    <subcellularLocation>
        <location evidence="2">Melanosome</location>
    </subcellularLocation>
</comment>
<evidence type="ECO:0000256" key="11">
    <source>
        <dbReference type="ARBA" id="ARBA00023136"/>
    </source>
</evidence>
<evidence type="ECO:0000256" key="8">
    <source>
        <dbReference type="ARBA" id="ARBA00022989"/>
    </source>
</evidence>
<evidence type="ECO:0000313" key="20">
    <source>
        <dbReference type="EMBL" id="SVE81676.1"/>
    </source>
</evidence>
<feature type="domain" description="Longin" evidence="18">
    <location>
        <begin position="6"/>
        <end position="119"/>
    </location>
</feature>
<dbReference type="SMART" id="SM00320">
    <property type="entry name" value="WD40"/>
    <property type="match status" value="3"/>
</dbReference>
<feature type="transmembrane region" description="Helical" evidence="17">
    <location>
        <begin position="192"/>
        <end position="214"/>
    </location>
</feature>
<dbReference type="Gene3D" id="3.30.450.50">
    <property type="entry name" value="Longin domain"/>
    <property type="match status" value="1"/>
</dbReference>
<dbReference type="InterPro" id="IPR042855">
    <property type="entry name" value="V_SNARE_CC"/>
</dbReference>
<evidence type="ECO:0000256" key="4">
    <source>
        <dbReference type="ARBA" id="ARBA00022448"/>
    </source>
</evidence>
<keyword evidence="7" id="KW-0653">Protein transport</keyword>